<evidence type="ECO:0000256" key="2">
    <source>
        <dbReference type="ARBA" id="ARBA00022723"/>
    </source>
</evidence>
<dbReference type="AlphaFoldDB" id="A0A1G9VXC9"/>
<dbReference type="InterPro" id="IPR027805">
    <property type="entry name" value="Transposase_HTH_dom"/>
</dbReference>
<feature type="region of interest" description="Disordered" evidence="3">
    <location>
        <begin position="166"/>
        <end position="193"/>
    </location>
</feature>
<keyword evidence="6" id="KW-0255">Endonuclease</keyword>
<evidence type="ECO:0000313" key="7">
    <source>
        <dbReference type="Proteomes" id="UP000199671"/>
    </source>
</evidence>
<dbReference type="Pfam" id="PF13359">
    <property type="entry name" value="DDE_Tnp_4"/>
    <property type="match status" value="1"/>
</dbReference>
<evidence type="ECO:0000256" key="3">
    <source>
        <dbReference type="SAM" id="MobiDB-lite"/>
    </source>
</evidence>
<organism evidence="6 7">
    <name type="scientific">Actinomyces ruminicola</name>
    <dbReference type="NCBI Taxonomy" id="332524"/>
    <lineage>
        <taxon>Bacteria</taxon>
        <taxon>Bacillati</taxon>
        <taxon>Actinomycetota</taxon>
        <taxon>Actinomycetes</taxon>
        <taxon>Actinomycetales</taxon>
        <taxon>Actinomycetaceae</taxon>
        <taxon>Actinomyces</taxon>
    </lineage>
</organism>
<feature type="domain" description="Transposase Helix-turn-helix" evidence="5">
    <location>
        <begin position="37"/>
        <end position="77"/>
    </location>
</feature>
<dbReference type="GO" id="GO:0004519">
    <property type="term" value="F:endonuclease activity"/>
    <property type="evidence" value="ECO:0007669"/>
    <property type="project" value="UniProtKB-KW"/>
</dbReference>
<evidence type="ECO:0000256" key="1">
    <source>
        <dbReference type="ARBA" id="ARBA00001968"/>
    </source>
</evidence>
<dbReference type="EMBL" id="FNHU01000006">
    <property type="protein sequence ID" value="SDM76596.1"/>
    <property type="molecule type" value="Genomic_DNA"/>
</dbReference>
<accession>A0A1G9VXC9</accession>
<reference evidence="6 7" key="1">
    <citation type="submission" date="2016-10" db="EMBL/GenBank/DDBJ databases">
        <authorList>
            <person name="de Groot N.N."/>
        </authorList>
    </citation>
    <scope>NUCLEOTIDE SEQUENCE [LARGE SCALE GENOMIC DNA]</scope>
    <source>
        <strain evidence="6 7">KPR-7B</strain>
    </source>
</reference>
<proteinExistence type="predicted"/>
<sequence length="193" mass="20590">MNASTKLDRDQLVDLCAALHEHAELPKAGCRVLGLYQRVKLAVMALRHNTSQQLLAELFGVSQPTASRIISAYTTLIAGALGHSVPVVEDIDPAQTLIIDGTVLKTWDWKHTPGLFSGKYRTTGLNVQVACTPSGALAWVSDPLPGSVHDATAIRASGLLDVPPEDLSHQQAPPTHIGDKGYTGLGMTTPVRK</sequence>
<evidence type="ECO:0000313" key="6">
    <source>
        <dbReference type="EMBL" id="SDM76596.1"/>
    </source>
</evidence>
<dbReference type="Pfam" id="PF13613">
    <property type="entry name" value="HTH_Tnp_4"/>
    <property type="match status" value="1"/>
</dbReference>
<dbReference type="InterPro" id="IPR027806">
    <property type="entry name" value="HARBI1_dom"/>
</dbReference>
<evidence type="ECO:0000259" key="4">
    <source>
        <dbReference type="Pfam" id="PF13359"/>
    </source>
</evidence>
<dbReference type="GO" id="GO:0046872">
    <property type="term" value="F:metal ion binding"/>
    <property type="evidence" value="ECO:0007669"/>
    <property type="project" value="UniProtKB-KW"/>
</dbReference>
<dbReference type="Proteomes" id="UP000199671">
    <property type="component" value="Unassembled WGS sequence"/>
</dbReference>
<keyword evidence="2" id="KW-0479">Metal-binding</keyword>
<gene>
    <name evidence="6" type="ORF">SAMN04487766_106174</name>
</gene>
<keyword evidence="6" id="KW-0378">Hydrolase</keyword>
<feature type="domain" description="DDE Tnp4" evidence="4">
    <location>
        <begin position="112"/>
        <end position="191"/>
    </location>
</feature>
<comment type="cofactor">
    <cofactor evidence="1">
        <name>a divalent metal cation</name>
        <dbReference type="ChEBI" id="CHEBI:60240"/>
    </cofactor>
</comment>
<name>A0A1G9VXC9_9ACTO</name>
<protein>
    <submittedName>
        <fullName evidence="6">Helix-turn-helix of DDE superfamily endonuclease</fullName>
    </submittedName>
</protein>
<evidence type="ECO:0000259" key="5">
    <source>
        <dbReference type="Pfam" id="PF13613"/>
    </source>
</evidence>
<keyword evidence="6" id="KW-0540">Nuclease</keyword>